<organism evidence="3 4">
    <name type="scientific">Marinicella sediminis</name>
    <dbReference type="NCBI Taxonomy" id="1792834"/>
    <lineage>
        <taxon>Bacteria</taxon>
        <taxon>Pseudomonadati</taxon>
        <taxon>Pseudomonadota</taxon>
        <taxon>Gammaproteobacteria</taxon>
        <taxon>Lysobacterales</taxon>
        <taxon>Marinicellaceae</taxon>
        <taxon>Marinicella</taxon>
    </lineage>
</organism>
<evidence type="ECO:0000313" key="4">
    <source>
        <dbReference type="Proteomes" id="UP001595533"/>
    </source>
</evidence>
<protein>
    <recommendedName>
        <fullName evidence="5">Histidine kinase</fullName>
    </recommendedName>
</protein>
<feature type="region of interest" description="Disordered" evidence="1">
    <location>
        <begin position="141"/>
        <end position="160"/>
    </location>
</feature>
<evidence type="ECO:0000313" key="3">
    <source>
        <dbReference type="EMBL" id="MFC3193373.1"/>
    </source>
</evidence>
<evidence type="ECO:0000256" key="1">
    <source>
        <dbReference type="SAM" id="MobiDB-lite"/>
    </source>
</evidence>
<dbReference type="EMBL" id="JBHRTS010000002">
    <property type="protein sequence ID" value="MFC3193373.1"/>
    <property type="molecule type" value="Genomic_DNA"/>
</dbReference>
<proteinExistence type="predicted"/>
<keyword evidence="2" id="KW-1133">Transmembrane helix</keyword>
<evidence type="ECO:0008006" key="5">
    <source>
        <dbReference type="Google" id="ProtNLM"/>
    </source>
</evidence>
<comment type="caution">
    <text evidence="3">The sequence shown here is derived from an EMBL/GenBank/DDBJ whole genome shotgun (WGS) entry which is preliminary data.</text>
</comment>
<dbReference type="RefSeq" id="WP_157892678.1">
    <property type="nucleotide sequence ID" value="NZ_JBHRTS010000002.1"/>
</dbReference>
<accession>A0ABV7JAW7</accession>
<keyword evidence="2" id="KW-0472">Membrane</keyword>
<reference evidence="4" key="1">
    <citation type="journal article" date="2019" name="Int. J. Syst. Evol. Microbiol.">
        <title>The Global Catalogue of Microorganisms (GCM) 10K type strain sequencing project: providing services to taxonomists for standard genome sequencing and annotation.</title>
        <authorList>
            <consortium name="The Broad Institute Genomics Platform"/>
            <consortium name="The Broad Institute Genome Sequencing Center for Infectious Disease"/>
            <person name="Wu L."/>
            <person name="Ma J."/>
        </authorList>
    </citation>
    <scope>NUCLEOTIDE SEQUENCE [LARGE SCALE GENOMIC DNA]</scope>
    <source>
        <strain evidence="4">KCTC 42953</strain>
    </source>
</reference>
<feature type="transmembrane region" description="Helical" evidence="2">
    <location>
        <begin position="66"/>
        <end position="90"/>
    </location>
</feature>
<evidence type="ECO:0000256" key="2">
    <source>
        <dbReference type="SAM" id="Phobius"/>
    </source>
</evidence>
<keyword evidence="2" id="KW-0812">Transmembrane</keyword>
<sequence length="160" mass="18659">MNGMNIRLISLVVVLIFSFLPQVAYASDFSGLFFFAYLAILVPPLIIATFIYAYHKKNEISLKVKFLMALPFVLVMAPVPNDSVQVYWPFVFELFPMDLSRLGKSTFILLIYLVITYGLYLLMKRSNDSIEQHRIKQQEEVRHGQEHAMHQKIREKTRDL</sequence>
<keyword evidence="4" id="KW-1185">Reference proteome</keyword>
<feature type="transmembrane region" description="Helical" evidence="2">
    <location>
        <begin position="102"/>
        <end position="122"/>
    </location>
</feature>
<dbReference type="Proteomes" id="UP001595533">
    <property type="component" value="Unassembled WGS sequence"/>
</dbReference>
<name>A0ABV7JAW7_9GAMM</name>
<feature type="transmembrane region" description="Helical" evidence="2">
    <location>
        <begin position="36"/>
        <end position="54"/>
    </location>
</feature>
<gene>
    <name evidence="3" type="ORF">ACFODZ_03850</name>
</gene>